<dbReference type="PANTHER" id="PTHR43077:SF5">
    <property type="entry name" value="PHAGE INFECTION PROTEIN"/>
    <property type="match status" value="1"/>
</dbReference>
<accession>A0ABT1RTP7</accession>
<dbReference type="Proteomes" id="UP001524502">
    <property type="component" value="Unassembled WGS sequence"/>
</dbReference>
<comment type="subcellular location">
    <subcellularLocation>
        <location evidence="1">Membrane</location>
        <topology evidence="1">Multi-pass membrane protein</topology>
    </subcellularLocation>
</comment>
<evidence type="ECO:0000256" key="3">
    <source>
        <dbReference type="ARBA" id="ARBA00022989"/>
    </source>
</evidence>
<dbReference type="PANTHER" id="PTHR43077">
    <property type="entry name" value="TRANSPORT PERMEASE YVFS-RELATED"/>
    <property type="match status" value="1"/>
</dbReference>
<proteinExistence type="predicted"/>
<feature type="transmembrane region" description="Helical" evidence="5">
    <location>
        <begin position="12"/>
        <end position="32"/>
    </location>
</feature>
<dbReference type="Gene3D" id="3.40.1710.10">
    <property type="entry name" value="abc type-2 transporter like domain"/>
    <property type="match status" value="1"/>
</dbReference>
<dbReference type="RefSeq" id="WP_256133794.1">
    <property type="nucleotide sequence ID" value="NZ_JANFXK010000043.1"/>
</dbReference>
<dbReference type="InterPro" id="IPR051328">
    <property type="entry name" value="T7SS_ABC-Transporter"/>
</dbReference>
<evidence type="ECO:0000313" key="7">
    <source>
        <dbReference type="Proteomes" id="UP001524502"/>
    </source>
</evidence>
<gene>
    <name evidence="6" type="ORF">NE619_17805</name>
</gene>
<evidence type="ECO:0000256" key="4">
    <source>
        <dbReference type="ARBA" id="ARBA00023136"/>
    </source>
</evidence>
<dbReference type="EMBL" id="JANFXK010000043">
    <property type="protein sequence ID" value="MCQ4638587.1"/>
    <property type="molecule type" value="Genomic_DNA"/>
</dbReference>
<organism evidence="6 7">
    <name type="scientific">Anaerovorax odorimutans</name>
    <dbReference type="NCBI Taxonomy" id="109327"/>
    <lineage>
        <taxon>Bacteria</taxon>
        <taxon>Bacillati</taxon>
        <taxon>Bacillota</taxon>
        <taxon>Clostridia</taxon>
        <taxon>Peptostreptococcales</taxon>
        <taxon>Anaerovoracaceae</taxon>
        <taxon>Anaerovorax</taxon>
    </lineage>
</organism>
<feature type="transmembrane region" description="Helical" evidence="5">
    <location>
        <begin position="272"/>
        <end position="293"/>
    </location>
</feature>
<protein>
    <recommendedName>
        <fullName evidence="8">DUF3533 domain-containing protein</fullName>
    </recommendedName>
</protein>
<feature type="transmembrane region" description="Helical" evidence="5">
    <location>
        <begin position="213"/>
        <end position="234"/>
    </location>
</feature>
<evidence type="ECO:0000256" key="1">
    <source>
        <dbReference type="ARBA" id="ARBA00004141"/>
    </source>
</evidence>
<keyword evidence="2 5" id="KW-0812">Transmembrane</keyword>
<keyword evidence="4 5" id="KW-0472">Membrane</keyword>
<evidence type="ECO:0008006" key="8">
    <source>
        <dbReference type="Google" id="ProtNLM"/>
    </source>
</evidence>
<name>A0ABT1RTP7_9FIRM</name>
<evidence type="ECO:0000256" key="5">
    <source>
        <dbReference type="SAM" id="Phobius"/>
    </source>
</evidence>
<keyword evidence="3 5" id="KW-1133">Transmembrane helix</keyword>
<sequence>MFDKLGKRKYILPIIGVIVICCVMSLVLYPMLNAQAKNVPLAIVSLDKGASTPKGEMNIGSQIVEKITNTAGSDDKDAVIEWTKLKNQAAVDKALEENVYYGALIIPEDFTIQQAAAQSGKDTVPTVKLLINQGKNTMLASTIQTALTSMVDQMAMKAEVKVVHPVSSNGGALSALMGVQMTVMPLFMMSMIAAVLLFLATRSLRDSFEKKKALGLTLIYAVGLSFLVSWGTIFSASVFGNIDMPVATVMLFLWLASFSVIMLIFGALSVTFPLGVTVLLLVFACGMSSAMIAPEMLPSFWSNWIYPWVPQHYIGDGMREILYMNGSVWNTGSLALISTAGIGIVLAIIGTYMPRKIMDNKIAENM</sequence>
<evidence type="ECO:0000313" key="6">
    <source>
        <dbReference type="EMBL" id="MCQ4638587.1"/>
    </source>
</evidence>
<reference evidence="6 7" key="1">
    <citation type="submission" date="2022-06" db="EMBL/GenBank/DDBJ databases">
        <title>Isolation of gut microbiota from human fecal samples.</title>
        <authorList>
            <person name="Pamer E.G."/>
            <person name="Barat B."/>
            <person name="Waligurski E."/>
            <person name="Medina S."/>
            <person name="Paddock L."/>
            <person name="Mostad J."/>
        </authorList>
    </citation>
    <scope>NUCLEOTIDE SEQUENCE [LARGE SCALE GENOMIC DNA]</scope>
    <source>
        <strain evidence="6 7">SL.3.17</strain>
    </source>
</reference>
<feature type="transmembrane region" description="Helical" evidence="5">
    <location>
        <begin position="246"/>
        <end position="265"/>
    </location>
</feature>
<keyword evidence="7" id="KW-1185">Reference proteome</keyword>
<comment type="caution">
    <text evidence="6">The sequence shown here is derived from an EMBL/GenBank/DDBJ whole genome shotgun (WGS) entry which is preliminary data.</text>
</comment>
<feature type="transmembrane region" description="Helical" evidence="5">
    <location>
        <begin position="332"/>
        <end position="352"/>
    </location>
</feature>
<evidence type="ECO:0000256" key="2">
    <source>
        <dbReference type="ARBA" id="ARBA00022692"/>
    </source>
</evidence>
<feature type="transmembrane region" description="Helical" evidence="5">
    <location>
        <begin position="183"/>
        <end position="201"/>
    </location>
</feature>